<evidence type="ECO:0000313" key="2">
    <source>
        <dbReference type="EMBL" id="VDD59434.1"/>
    </source>
</evidence>
<proteinExistence type="predicted"/>
<feature type="non-terminal residue" evidence="2">
    <location>
        <position position="35"/>
    </location>
</feature>
<dbReference type="EMBL" id="LR031879">
    <property type="protein sequence ID" value="VDD59434.1"/>
    <property type="molecule type" value="Genomic_DNA"/>
</dbReference>
<dbReference type="AlphaFoldDB" id="A0A3P6GLN4"/>
<keyword evidence="1" id="KW-0812">Transmembrane</keyword>
<organism evidence="2">
    <name type="scientific">Brassica oleracea</name>
    <name type="common">Wild cabbage</name>
    <dbReference type="NCBI Taxonomy" id="3712"/>
    <lineage>
        <taxon>Eukaryota</taxon>
        <taxon>Viridiplantae</taxon>
        <taxon>Streptophyta</taxon>
        <taxon>Embryophyta</taxon>
        <taxon>Tracheophyta</taxon>
        <taxon>Spermatophyta</taxon>
        <taxon>Magnoliopsida</taxon>
        <taxon>eudicotyledons</taxon>
        <taxon>Gunneridae</taxon>
        <taxon>Pentapetalae</taxon>
        <taxon>rosids</taxon>
        <taxon>malvids</taxon>
        <taxon>Brassicales</taxon>
        <taxon>Brassicaceae</taxon>
        <taxon>Brassiceae</taxon>
        <taxon>Brassica</taxon>
    </lineage>
</organism>
<keyword evidence="1" id="KW-0472">Membrane</keyword>
<reference evidence="2" key="1">
    <citation type="submission" date="2018-11" db="EMBL/GenBank/DDBJ databases">
        <authorList>
            <consortium name="Genoscope - CEA"/>
            <person name="William W."/>
        </authorList>
    </citation>
    <scope>NUCLEOTIDE SEQUENCE</scope>
</reference>
<keyword evidence="1" id="KW-1133">Transmembrane helix</keyword>
<evidence type="ECO:0000256" key="1">
    <source>
        <dbReference type="SAM" id="Phobius"/>
    </source>
</evidence>
<sequence length="35" mass="3959">MKEMSSLLKHLSSDYLGFVLIVVLLVIVNLLVKRS</sequence>
<gene>
    <name evidence="2" type="ORF">BOLC8T52663H</name>
</gene>
<protein>
    <submittedName>
        <fullName evidence="2">Uncharacterized protein</fullName>
    </submittedName>
</protein>
<name>A0A3P6GLN4_BRAOL</name>
<accession>A0A3P6GLN4</accession>
<feature type="transmembrane region" description="Helical" evidence="1">
    <location>
        <begin position="15"/>
        <end position="32"/>
    </location>
</feature>